<evidence type="ECO:0000313" key="1">
    <source>
        <dbReference type="EMBL" id="KAJ8321153.1"/>
    </source>
</evidence>
<reference evidence="1 2" key="1">
    <citation type="submission" date="2022-12" db="EMBL/GenBank/DDBJ databases">
        <title>Chromosome-level genome of Tegillarca granosa.</title>
        <authorList>
            <person name="Kim J."/>
        </authorList>
    </citation>
    <scope>NUCLEOTIDE SEQUENCE [LARGE SCALE GENOMIC DNA]</scope>
    <source>
        <strain evidence="1">Teg-2019</strain>
        <tissue evidence="1">Adductor muscle</tissue>
    </source>
</reference>
<accession>A0ABQ9FV74</accession>
<organism evidence="1 2">
    <name type="scientific">Tegillarca granosa</name>
    <name type="common">Malaysian cockle</name>
    <name type="synonym">Anadara granosa</name>
    <dbReference type="NCBI Taxonomy" id="220873"/>
    <lineage>
        <taxon>Eukaryota</taxon>
        <taxon>Metazoa</taxon>
        <taxon>Spiralia</taxon>
        <taxon>Lophotrochozoa</taxon>
        <taxon>Mollusca</taxon>
        <taxon>Bivalvia</taxon>
        <taxon>Autobranchia</taxon>
        <taxon>Pteriomorphia</taxon>
        <taxon>Arcoida</taxon>
        <taxon>Arcoidea</taxon>
        <taxon>Arcidae</taxon>
        <taxon>Tegillarca</taxon>
    </lineage>
</organism>
<gene>
    <name evidence="1" type="ORF">KUTeg_001278</name>
</gene>
<dbReference type="Proteomes" id="UP001217089">
    <property type="component" value="Unassembled WGS sequence"/>
</dbReference>
<name>A0ABQ9FV74_TEGGR</name>
<comment type="caution">
    <text evidence="1">The sequence shown here is derived from an EMBL/GenBank/DDBJ whole genome shotgun (WGS) entry which is preliminary data.</text>
</comment>
<protein>
    <submittedName>
        <fullName evidence="1">Uncharacterized protein</fullName>
    </submittedName>
</protein>
<evidence type="ECO:0000313" key="2">
    <source>
        <dbReference type="Proteomes" id="UP001217089"/>
    </source>
</evidence>
<sequence>MSGPIFHDVFNLEMYLLNQVDLQLRLYRSKPSFCLMSGETSPDYEIVIEDIVLEACKIKVNPAVIYGQAQILQKISVSPYINMLEMAGVWTNHAGIGISRQDFSQGYALFCYQIQPSFGKQDAFLQLIKQGNIRLEAQFSTALTTTITCIVYSEIPALFQITNQRDIILE</sequence>
<dbReference type="EMBL" id="JARBDR010000135">
    <property type="protein sequence ID" value="KAJ8321153.1"/>
    <property type="molecule type" value="Genomic_DNA"/>
</dbReference>
<keyword evidence="2" id="KW-1185">Reference proteome</keyword>
<proteinExistence type="predicted"/>